<dbReference type="EMBL" id="CP062222">
    <property type="protein sequence ID" value="QTC92825.1"/>
    <property type="molecule type" value="Genomic_DNA"/>
</dbReference>
<dbReference type="InterPro" id="IPR011681">
    <property type="entry name" value="GcrA"/>
</dbReference>
<evidence type="ECO:0000256" key="1">
    <source>
        <dbReference type="SAM" id="MobiDB-lite"/>
    </source>
</evidence>
<organism evidence="2 3">
    <name type="scientific">Brevundimonas goettingensis</name>
    <dbReference type="NCBI Taxonomy" id="2774190"/>
    <lineage>
        <taxon>Bacteria</taxon>
        <taxon>Pseudomonadati</taxon>
        <taxon>Pseudomonadota</taxon>
        <taxon>Alphaproteobacteria</taxon>
        <taxon>Caulobacterales</taxon>
        <taxon>Caulobacteraceae</taxon>
        <taxon>Brevundimonas</taxon>
    </lineage>
</organism>
<dbReference type="RefSeq" id="WP_207932104.1">
    <property type="nucleotide sequence ID" value="NZ_CP062222.1"/>
</dbReference>
<dbReference type="Pfam" id="PF07750">
    <property type="entry name" value="GcrA"/>
    <property type="match status" value="1"/>
</dbReference>
<dbReference type="AlphaFoldDB" id="A0A975C3I2"/>
<feature type="region of interest" description="Disordered" evidence="1">
    <location>
        <begin position="50"/>
        <end position="73"/>
    </location>
</feature>
<reference evidence="2" key="1">
    <citation type="submission" date="2020-09" db="EMBL/GenBank/DDBJ databases">
        <title>Brevundimonas sp. LVF2 isolated from a puddle in Goettingen, Germany.</title>
        <authorList>
            <person name="Friedrich I."/>
            <person name="Klassen A."/>
            <person name="Hannes N."/>
            <person name="Schneider D."/>
            <person name="Hertel R."/>
            <person name="Daniel R."/>
        </authorList>
    </citation>
    <scope>NUCLEOTIDE SEQUENCE</scope>
    <source>
        <strain evidence="2">LVF2</strain>
    </source>
</reference>
<dbReference type="Proteomes" id="UP000663918">
    <property type="component" value="Chromosome"/>
</dbReference>
<protein>
    <submittedName>
        <fullName evidence="2">GcrA cell cycle regulator</fullName>
    </submittedName>
</protein>
<accession>A0A975C3I2</accession>
<dbReference type="Gene3D" id="1.10.10.60">
    <property type="entry name" value="Homeodomain-like"/>
    <property type="match status" value="1"/>
</dbReference>
<evidence type="ECO:0000313" key="3">
    <source>
        <dbReference type="Proteomes" id="UP000663918"/>
    </source>
</evidence>
<proteinExistence type="predicted"/>
<name>A0A975C3I2_9CAUL</name>
<sequence>MIASVWTQDRIDRLRTLWLQGRTAEQVARALGADITRSAVLGKVHRLGLSAGRPAPPVKRPVQPRPLPPARPLPLKAVAKTRSRIPTPEDVPVRETGLATLLSVGRRDCRWPMGDPRAEGFSLCGLKAVRGAYCARHGAIAYRPAPENRRGLEFVLRLD</sequence>
<keyword evidence="3" id="KW-1185">Reference proteome</keyword>
<feature type="compositionally biased region" description="Pro residues" evidence="1">
    <location>
        <begin position="54"/>
        <end position="72"/>
    </location>
</feature>
<evidence type="ECO:0000313" key="2">
    <source>
        <dbReference type="EMBL" id="QTC92825.1"/>
    </source>
</evidence>
<dbReference type="KEGG" id="bgoe:IFJ75_08260"/>
<gene>
    <name evidence="2" type="ORF">IFJ75_08260</name>
</gene>